<evidence type="ECO:0000313" key="1">
    <source>
        <dbReference type="Proteomes" id="UP000050795"/>
    </source>
</evidence>
<dbReference type="WBParaSite" id="TREG1_139580.1">
    <property type="protein sequence ID" value="TREG1_139580.1"/>
    <property type="gene ID" value="TREG1_139580"/>
</dbReference>
<dbReference type="Proteomes" id="UP000050795">
    <property type="component" value="Unassembled WGS sequence"/>
</dbReference>
<organism evidence="1 2">
    <name type="scientific">Trichobilharzia regenti</name>
    <name type="common">Nasal bird schistosome</name>
    <dbReference type="NCBI Taxonomy" id="157069"/>
    <lineage>
        <taxon>Eukaryota</taxon>
        <taxon>Metazoa</taxon>
        <taxon>Spiralia</taxon>
        <taxon>Lophotrochozoa</taxon>
        <taxon>Platyhelminthes</taxon>
        <taxon>Trematoda</taxon>
        <taxon>Digenea</taxon>
        <taxon>Strigeidida</taxon>
        <taxon>Schistosomatoidea</taxon>
        <taxon>Schistosomatidae</taxon>
        <taxon>Trichobilharzia</taxon>
    </lineage>
</organism>
<sequence>MTLKILVACIKQPDVDFYLFIYLFDDFIAPIPSCYQSNSMLFIIFSHLIPSNWLAGWHYSSPLLSSHLGKSTTKENKATAVHLHCVGFPAKVFLTWPAMCSRAKFCSCCSC</sequence>
<evidence type="ECO:0000313" key="2">
    <source>
        <dbReference type="WBParaSite" id="TREG1_139580.1"/>
    </source>
</evidence>
<keyword evidence="1" id="KW-1185">Reference proteome</keyword>
<name>A0AA85JB95_TRIRE</name>
<accession>A0AA85JB95</accession>
<reference evidence="2" key="2">
    <citation type="submission" date="2023-11" db="UniProtKB">
        <authorList>
            <consortium name="WormBaseParasite"/>
        </authorList>
    </citation>
    <scope>IDENTIFICATION</scope>
</reference>
<proteinExistence type="predicted"/>
<reference evidence="1" key="1">
    <citation type="submission" date="2022-06" db="EMBL/GenBank/DDBJ databases">
        <authorList>
            <person name="Berger JAMES D."/>
            <person name="Berger JAMES D."/>
        </authorList>
    </citation>
    <scope>NUCLEOTIDE SEQUENCE [LARGE SCALE GENOMIC DNA]</scope>
</reference>
<protein>
    <submittedName>
        <fullName evidence="2">Uncharacterized protein</fullName>
    </submittedName>
</protein>
<dbReference type="AlphaFoldDB" id="A0AA85JB95"/>